<dbReference type="AlphaFoldDB" id="A0A369JJC7"/>
<feature type="compositionally biased region" description="Polar residues" evidence="1">
    <location>
        <begin position="500"/>
        <end position="511"/>
    </location>
</feature>
<organism evidence="2 3">
    <name type="scientific">Hypsizygus marmoreus</name>
    <name type="common">White beech mushroom</name>
    <name type="synonym">Agaricus marmoreus</name>
    <dbReference type="NCBI Taxonomy" id="39966"/>
    <lineage>
        <taxon>Eukaryota</taxon>
        <taxon>Fungi</taxon>
        <taxon>Dikarya</taxon>
        <taxon>Basidiomycota</taxon>
        <taxon>Agaricomycotina</taxon>
        <taxon>Agaricomycetes</taxon>
        <taxon>Agaricomycetidae</taxon>
        <taxon>Agaricales</taxon>
        <taxon>Tricholomatineae</taxon>
        <taxon>Lyophyllaceae</taxon>
        <taxon>Hypsizygus</taxon>
    </lineage>
</organism>
<sequence length="563" mass="62785">MELHVEVERSQTQYVSPSPKPLARVMSSSALPREPLLALPCLHDSQDTAIGGTVTSSVLLPSAALAHATSRLSALEKIFKSAAPKDPGFTIQSGFVQYWPYSDLESIRKSQTIFLITSAPLSKFSQRTVVKIRTLMEPYPLVLESEKDTVFKLADYDSWPRLTPGSRSEVWHGDDNNPTEEDHDQGNVDTENVVAFKSETSVNDDEDYLFQKVTMKGAISFKEDLDFPNTTTITVRHFDTSSEICKPALPGVGTYGLVHVLISMNIGTGYFSHYSSPGMHFNHLFSETYRPPYLLRLRGLFCGRLRGMTTAQTQTGWLHSVWLQRRLPDLPHLLWIYPIMDDALRERFSLPYPASSVYQGTPSTVISYAVKDLKGQPPLETFSCEMISLLALPTPLFRNQETPRPIHTYRNFAISTIISLPRPLGSISASIQREASSRQHKDPSKGNKRVPLTITANVPDCSPTCPVTPARFNFPIFSTPTSWPSSTSSGVSNYHALSTSSTPIPSASNSARPHRKQKSPTMRICAPSLSKKHNESSATQRLSVDDKVELFFVLLETELKWTY</sequence>
<feature type="region of interest" description="Disordered" evidence="1">
    <location>
        <begin position="500"/>
        <end position="522"/>
    </location>
</feature>
<feature type="compositionally biased region" description="Basic and acidic residues" evidence="1">
    <location>
        <begin position="435"/>
        <end position="445"/>
    </location>
</feature>
<comment type="caution">
    <text evidence="2">The sequence shown here is derived from an EMBL/GenBank/DDBJ whole genome shotgun (WGS) entry which is preliminary data.</text>
</comment>
<dbReference type="Proteomes" id="UP000076154">
    <property type="component" value="Unassembled WGS sequence"/>
</dbReference>
<evidence type="ECO:0000256" key="1">
    <source>
        <dbReference type="SAM" id="MobiDB-lite"/>
    </source>
</evidence>
<proteinExistence type="predicted"/>
<dbReference type="InParanoid" id="A0A369JJC7"/>
<name>A0A369JJC7_HYPMA</name>
<feature type="region of interest" description="Disordered" evidence="1">
    <location>
        <begin position="429"/>
        <end position="451"/>
    </location>
</feature>
<feature type="region of interest" description="Disordered" evidence="1">
    <location>
        <begin position="167"/>
        <end position="188"/>
    </location>
</feature>
<accession>A0A369JJC7</accession>
<protein>
    <submittedName>
        <fullName evidence="2">Uncharacterized protein</fullName>
    </submittedName>
</protein>
<keyword evidence="3" id="KW-1185">Reference proteome</keyword>
<evidence type="ECO:0000313" key="3">
    <source>
        <dbReference type="Proteomes" id="UP000076154"/>
    </source>
</evidence>
<reference evidence="2" key="1">
    <citation type="submission" date="2018-04" db="EMBL/GenBank/DDBJ databases">
        <title>Whole genome sequencing of Hypsizygus marmoreus.</title>
        <authorList>
            <person name="Choi I.-G."/>
            <person name="Min B."/>
            <person name="Kim J.-G."/>
            <person name="Kim S."/>
            <person name="Oh Y.-L."/>
            <person name="Kong W.-S."/>
            <person name="Park H."/>
            <person name="Jeong J."/>
            <person name="Song E.-S."/>
        </authorList>
    </citation>
    <scope>NUCLEOTIDE SEQUENCE [LARGE SCALE GENOMIC DNA]</scope>
    <source>
        <strain evidence="2">51987-8</strain>
    </source>
</reference>
<gene>
    <name evidence="2" type="ORF">Hypma_012404</name>
</gene>
<evidence type="ECO:0000313" key="2">
    <source>
        <dbReference type="EMBL" id="RDB20505.1"/>
    </source>
</evidence>
<dbReference type="EMBL" id="LUEZ02000062">
    <property type="protein sequence ID" value="RDB20505.1"/>
    <property type="molecule type" value="Genomic_DNA"/>
</dbReference>